<dbReference type="OrthoDB" id="5867147at2759"/>
<accession>A0A9P1ICI4</accession>
<sequence length="401" mass="45492">MASTYDYALLDFTATLSRVEMNFSENLQSIIDTFANSRLDLPLKRISEIAKVHSRAARNLRKLDSKKNEHINLWKVCNIYSALSVDLDKAMRETRQHLRARMSLDGAPIEKPKKRTIFENFLGGKIIDSSFGTTGSTNTNTSSNISSNQNEEKHSKVWLRRFTRGDEKRTAFSARRKETTASIDSEKFDEIDEITTPKSTPQTPASIRDKANPSLKSSLSLSSDVCPPSRRPPPPPNQKSFIEEHSLRHLDDSDSNEKREVIRIQKDVEVKKEIQKNETCVKLYSSEYVNIKPPLAQKPSKLYETSPQIVRLRESSDSSSFSPTVITVDCSPSPTPSPRTYFQTIEPPSSQRSSSSAYSSNYSTTSSSNITNFQIDSRPQSQIEHARMIRIESREDIQNRF</sequence>
<feature type="region of interest" description="Disordered" evidence="1">
    <location>
        <begin position="313"/>
        <end position="382"/>
    </location>
</feature>
<protein>
    <submittedName>
        <fullName evidence="2">Uncharacterized protein</fullName>
    </submittedName>
</protein>
<gene>
    <name evidence="2" type="ORF">CAMP_LOCUS4960</name>
</gene>
<reference evidence="2" key="1">
    <citation type="submission" date="2022-11" db="EMBL/GenBank/DDBJ databases">
        <authorList>
            <person name="Kikuchi T."/>
        </authorList>
    </citation>
    <scope>NUCLEOTIDE SEQUENCE</scope>
    <source>
        <strain evidence="2">PS1010</strain>
    </source>
</reference>
<feature type="compositionally biased region" description="Polar residues" evidence="1">
    <location>
        <begin position="196"/>
        <end position="205"/>
    </location>
</feature>
<feature type="compositionally biased region" description="Low complexity" evidence="1">
    <location>
        <begin position="132"/>
        <end position="149"/>
    </location>
</feature>
<feature type="compositionally biased region" description="Basic and acidic residues" evidence="1">
    <location>
        <begin position="169"/>
        <end position="188"/>
    </location>
</feature>
<dbReference type="Proteomes" id="UP001152747">
    <property type="component" value="Unassembled WGS sequence"/>
</dbReference>
<evidence type="ECO:0000256" key="1">
    <source>
        <dbReference type="SAM" id="MobiDB-lite"/>
    </source>
</evidence>
<name>A0A9P1ICI4_9PELO</name>
<keyword evidence="3" id="KW-1185">Reference proteome</keyword>
<dbReference type="AlphaFoldDB" id="A0A9P1ICI4"/>
<evidence type="ECO:0000313" key="3">
    <source>
        <dbReference type="Proteomes" id="UP001152747"/>
    </source>
</evidence>
<feature type="compositionally biased region" description="Low complexity" evidence="1">
    <location>
        <begin position="214"/>
        <end position="223"/>
    </location>
</feature>
<proteinExistence type="predicted"/>
<organism evidence="2 3">
    <name type="scientific">Caenorhabditis angaria</name>
    <dbReference type="NCBI Taxonomy" id="860376"/>
    <lineage>
        <taxon>Eukaryota</taxon>
        <taxon>Metazoa</taxon>
        <taxon>Ecdysozoa</taxon>
        <taxon>Nematoda</taxon>
        <taxon>Chromadorea</taxon>
        <taxon>Rhabditida</taxon>
        <taxon>Rhabditina</taxon>
        <taxon>Rhabditomorpha</taxon>
        <taxon>Rhabditoidea</taxon>
        <taxon>Rhabditidae</taxon>
        <taxon>Peloderinae</taxon>
        <taxon>Caenorhabditis</taxon>
    </lineage>
</organism>
<feature type="compositionally biased region" description="Polar residues" evidence="1">
    <location>
        <begin position="370"/>
        <end position="382"/>
    </location>
</feature>
<feature type="region of interest" description="Disordered" evidence="1">
    <location>
        <begin position="132"/>
        <end position="157"/>
    </location>
</feature>
<dbReference type="EMBL" id="CANHGI010000002">
    <property type="protein sequence ID" value="CAI5442323.1"/>
    <property type="molecule type" value="Genomic_DNA"/>
</dbReference>
<comment type="caution">
    <text evidence="2">The sequence shown here is derived from an EMBL/GenBank/DDBJ whole genome shotgun (WGS) entry which is preliminary data.</text>
</comment>
<feature type="compositionally biased region" description="Low complexity" evidence="1">
    <location>
        <begin position="349"/>
        <end position="369"/>
    </location>
</feature>
<evidence type="ECO:0000313" key="2">
    <source>
        <dbReference type="EMBL" id="CAI5442323.1"/>
    </source>
</evidence>
<feature type="compositionally biased region" description="Polar residues" evidence="1">
    <location>
        <begin position="338"/>
        <end position="348"/>
    </location>
</feature>
<feature type="region of interest" description="Disordered" evidence="1">
    <location>
        <begin position="169"/>
        <end position="242"/>
    </location>
</feature>